<evidence type="ECO:0000259" key="8">
    <source>
        <dbReference type="PROSITE" id="PS51462"/>
    </source>
</evidence>
<protein>
    <recommendedName>
        <fullName evidence="4">GDP-mannose pyrophosphatase</fullName>
    </recommendedName>
    <alternativeName>
        <fullName evidence="6">GDP-mannose hydrolase</fullName>
    </alternativeName>
    <alternativeName>
        <fullName evidence="7">GDPMK</fullName>
    </alternativeName>
</protein>
<dbReference type="GO" id="GO:0016787">
    <property type="term" value="F:hydrolase activity"/>
    <property type="evidence" value="ECO:0007669"/>
    <property type="project" value="UniProtKB-KW"/>
</dbReference>
<evidence type="ECO:0000256" key="6">
    <source>
        <dbReference type="ARBA" id="ARBA00032162"/>
    </source>
</evidence>
<dbReference type="PANTHER" id="PTHR11839:SF18">
    <property type="entry name" value="NUDIX HYDROLASE DOMAIN-CONTAINING PROTEIN"/>
    <property type="match status" value="1"/>
</dbReference>
<dbReference type="InterPro" id="IPR000086">
    <property type="entry name" value="NUDIX_hydrolase_dom"/>
</dbReference>
<evidence type="ECO:0000256" key="3">
    <source>
        <dbReference type="ARBA" id="ARBA00007275"/>
    </source>
</evidence>
<dbReference type="GO" id="GO:0006753">
    <property type="term" value="P:nucleoside phosphate metabolic process"/>
    <property type="evidence" value="ECO:0007669"/>
    <property type="project" value="TreeGrafter"/>
</dbReference>
<dbReference type="InterPro" id="IPR015797">
    <property type="entry name" value="NUDIX_hydrolase-like_dom_sf"/>
</dbReference>
<dbReference type="Gene3D" id="3.90.79.10">
    <property type="entry name" value="Nucleoside Triphosphate Pyrophosphohydrolase"/>
    <property type="match status" value="1"/>
</dbReference>
<dbReference type="eggNOG" id="COG0494">
    <property type="taxonomic scope" value="Bacteria"/>
</dbReference>
<keyword evidence="10" id="KW-1185">Reference proteome</keyword>
<dbReference type="EMBL" id="CP001275">
    <property type="protein sequence ID" value="ACM05780.1"/>
    <property type="molecule type" value="Genomic_DNA"/>
</dbReference>
<dbReference type="Pfam" id="PF00293">
    <property type="entry name" value="NUDIX"/>
    <property type="match status" value="1"/>
</dbReference>
<dbReference type="PROSITE" id="PS00893">
    <property type="entry name" value="NUDIX_BOX"/>
    <property type="match status" value="1"/>
</dbReference>
<name>B9L1C9_THERP</name>
<accession>B9L1C9</accession>
<evidence type="ECO:0000256" key="5">
    <source>
        <dbReference type="ARBA" id="ARBA00022801"/>
    </source>
</evidence>
<evidence type="ECO:0000256" key="2">
    <source>
        <dbReference type="ARBA" id="ARBA00001946"/>
    </source>
</evidence>
<evidence type="ECO:0000313" key="10">
    <source>
        <dbReference type="Proteomes" id="UP000000447"/>
    </source>
</evidence>
<dbReference type="HOGENOM" id="CLU_062658_5_1_0"/>
<dbReference type="GO" id="GO:0005829">
    <property type="term" value="C:cytosol"/>
    <property type="evidence" value="ECO:0007669"/>
    <property type="project" value="TreeGrafter"/>
</dbReference>
<sequence length="177" mass="19674">MEVERVERSETVFAGRLLQVSRDHVLLADGRRAIREVAHHPGAVAILPIRDDGRIVFVRQYRYAVGKTLLEIPAGTREANEEPDACALRELEEETGYRAGRLRELIRFYVSPGWTDEELVVFVAEALSAGAAHPAGDERLHVVELAPEEAREALRTGSICDAKSVIALLGYFGWTLL</sequence>
<feature type="domain" description="Nudix hydrolase" evidence="8">
    <location>
        <begin position="38"/>
        <end position="167"/>
    </location>
</feature>
<dbReference type="STRING" id="309801.trd_1187"/>
<dbReference type="PROSITE" id="PS51462">
    <property type="entry name" value="NUDIX"/>
    <property type="match status" value="1"/>
</dbReference>
<dbReference type="PANTHER" id="PTHR11839">
    <property type="entry name" value="UDP/ADP-SUGAR PYROPHOSPHATASE"/>
    <property type="match status" value="1"/>
</dbReference>
<dbReference type="SUPFAM" id="SSF55811">
    <property type="entry name" value="Nudix"/>
    <property type="match status" value="1"/>
</dbReference>
<proteinExistence type="inferred from homology"/>
<comment type="similarity">
    <text evidence="3">Belongs to the Nudix hydrolase family. NudK subfamily.</text>
</comment>
<dbReference type="AlphaFoldDB" id="B9L1C9"/>
<comment type="cofactor">
    <cofactor evidence="2">
        <name>Mg(2+)</name>
        <dbReference type="ChEBI" id="CHEBI:18420"/>
    </cofactor>
</comment>
<dbReference type="FunFam" id="3.90.79.10:FF:000024">
    <property type="entry name" value="ADP-ribose pyrophosphatase"/>
    <property type="match status" value="1"/>
</dbReference>
<dbReference type="KEGG" id="tro:trd_1187"/>
<dbReference type="InterPro" id="IPR020084">
    <property type="entry name" value="NUDIX_hydrolase_CS"/>
</dbReference>
<reference evidence="9 10" key="1">
    <citation type="journal article" date="2009" name="PLoS ONE">
        <title>Complete genome sequence of the aerobic CO-oxidizing thermophile Thermomicrobium roseum.</title>
        <authorList>
            <person name="Wu D."/>
            <person name="Raymond J."/>
            <person name="Wu M."/>
            <person name="Chatterji S."/>
            <person name="Ren Q."/>
            <person name="Graham J.E."/>
            <person name="Bryant D.A."/>
            <person name="Robb F."/>
            <person name="Colman A."/>
            <person name="Tallon L.J."/>
            <person name="Badger J.H."/>
            <person name="Madupu R."/>
            <person name="Ward N.L."/>
            <person name="Eisen J.A."/>
        </authorList>
    </citation>
    <scope>NUCLEOTIDE SEQUENCE [LARGE SCALE GENOMIC DNA]</scope>
    <source>
        <strain evidence="10">ATCC 27502 / DSM 5159 / P-2</strain>
    </source>
</reference>
<organism evidence="9 10">
    <name type="scientific">Thermomicrobium roseum (strain ATCC 27502 / DSM 5159 / P-2)</name>
    <dbReference type="NCBI Taxonomy" id="309801"/>
    <lineage>
        <taxon>Bacteria</taxon>
        <taxon>Pseudomonadati</taxon>
        <taxon>Thermomicrobiota</taxon>
        <taxon>Thermomicrobia</taxon>
        <taxon>Thermomicrobiales</taxon>
        <taxon>Thermomicrobiaceae</taxon>
        <taxon>Thermomicrobium</taxon>
    </lineage>
</organism>
<gene>
    <name evidence="9" type="ordered locus">trd_1187</name>
</gene>
<evidence type="ECO:0000313" key="9">
    <source>
        <dbReference type="EMBL" id="ACM05780.1"/>
    </source>
</evidence>
<evidence type="ECO:0000256" key="4">
    <source>
        <dbReference type="ARBA" id="ARBA00016377"/>
    </source>
</evidence>
<keyword evidence="5 9" id="KW-0378">Hydrolase</keyword>
<dbReference type="RefSeq" id="WP_015922140.1">
    <property type="nucleotide sequence ID" value="NC_011959.1"/>
</dbReference>
<dbReference type="GO" id="GO:0019693">
    <property type="term" value="P:ribose phosphate metabolic process"/>
    <property type="evidence" value="ECO:0007669"/>
    <property type="project" value="TreeGrafter"/>
</dbReference>
<comment type="catalytic activity">
    <reaction evidence="1">
        <text>GDP-alpha-D-mannose + H2O = alpha-D-mannose 1-phosphate + GMP + 2 H(+)</text>
        <dbReference type="Rhea" id="RHEA:27978"/>
        <dbReference type="ChEBI" id="CHEBI:15377"/>
        <dbReference type="ChEBI" id="CHEBI:15378"/>
        <dbReference type="ChEBI" id="CHEBI:57527"/>
        <dbReference type="ChEBI" id="CHEBI:58115"/>
        <dbReference type="ChEBI" id="CHEBI:58409"/>
    </reaction>
</comment>
<evidence type="ECO:0000256" key="1">
    <source>
        <dbReference type="ARBA" id="ARBA00000847"/>
    </source>
</evidence>
<evidence type="ECO:0000256" key="7">
    <source>
        <dbReference type="ARBA" id="ARBA00032272"/>
    </source>
</evidence>
<dbReference type="Proteomes" id="UP000000447">
    <property type="component" value="Chromosome"/>
</dbReference>